<reference evidence="2" key="1">
    <citation type="submission" date="2021-01" db="UniProtKB">
        <authorList>
            <consortium name="EnsemblPlants"/>
        </authorList>
    </citation>
    <scope>IDENTIFICATION</scope>
</reference>
<feature type="compositionally biased region" description="Polar residues" evidence="1">
    <location>
        <begin position="160"/>
        <end position="175"/>
    </location>
</feature>
<evidence type="ECO:0000313" key="2">
    <source>
        <dbReference type="EnsemblPlants" id="Kaladp0878s0050.1.v1.1"/>
    </source>
</evidence>
<dbReference type="PANTHER" id="PTHR37722:SF2">
    <property type="entry name" value="OS01G0167700 PROTEIN"/>
    <property type="match status" value="1"/>
</dbReference>
<feature type="compositionally biased region" description="Polar residues" evidence="1">
    <location>
        <begin position="70"/>
        <end position="86"/>
    </location>
</feature>
<organism evidence="2 3">
    <name type="scientific">Kalanchoe fedtschenkoi</name>
    <name type="common">Lavender scallops</name>
    <name type="synonym">South American air plant</name>
    <dbReference type="NCBI Taxonomy" id="63787"/>
    <lineage>
        <taxon>Eukaryota</taxon>
        <taxon>Viridiplantae</taxon>
        <taxon>Streptophyta</taxon>
        <taxon>Embryophyta</taxon>
        <taxon>Tracheophyta</taxon>
        <taxon>Spermatophyta</taxon>
        <taxon>Magnoliopsida</taxon>
        <taxon>eudicotyledons</taxon>
        <taxon>Gunneridae</taxon>
        <taxon>Pentapetalae</taxon>
        <taxon>Saxifragales</taxon>
        <taxon>Crassulaceae</taxon>
        <taxon>Kalanchoe</taxon>
    </lineage>
</organism>
<evidence type="ECO:0000256" key="1">
    <source>
        <dbReference type="SAM" id="MobiDB-lite"/>
    </source>
</evidence>
<dbReference type="PANTHER" id="PTHR37722">
    <property type="entry name" value="OS01G0167700 PROTEIN"/>
    <property type="match status" value="1"/>
</dbReference>
<protein>
    <submittedName>
        <fullName evidence="2">Uncharacterized protein</fullName>
    </submittedName>
</protein>
<evidence type="ECO:0000313" key="3">
    <source>
        <dbReference type="Proteomes" id="UP000594263"/>
    </source>
</evidence>
<dbReference type="Gramene" id="Kaladp0878s0050.1.v1.1">
    <property type="protein sequence ID" value="Kaladp0878s0050.1.v1.1"/>
    <property type="gene ID" value="Kaladp0878s0050.v1.1"/>
</dbReference>
<feature type="region of interest" description="Disordered" evidence="1">
    <location>
        <begin position="40"/>
        <end position="86"/>
    </location>
</feature>
<dbReference type="AlphaFoldDB" id="A0A7N0VIN8"/>
<sequence>MQRSSFASKSKSAARSIAIFSQLRPCVSTSQLRMLQWMGGSRRKVATSRGSTQKRQKQYFEQRRRQQQQNTPSSANNLEENVCGTSDSERRSLDVLSLKTLSTIAQESNSRSLNAPETMDVNVAHAQDKFDIKAPQPKIPAISGNPRNGLMESTSKEETVCNSPYNSEKSLKSSNCNRDPWKTEISVLDILDDDGLKCNFIENSMHEDHVSFSVGGLGKVGTETPLNSPPHRMAHYGGSSCSNASRDVKLSKNLLNDLELEMDAVIQDIEASLSSRSSKFHCPAAIGGKRAFQINEDCKKTKYCDQPNFIVEDCLYDIQHDFPRHNRPQREYMTKDCWKSWNLQEDSLKCPQIFRERDEEIPIDSYKLSESMDPVFSAFQTSERSRYFEEVVLRIPAERENNESVNMARNPNRYGFFAEDLKDNLMSSSFDSEESCSSSAVREDKMDSTEKKSDSNTFIKILSPKVDVKRLSGEETLCGHRSYVLQGKRKNVGGTKSNNVKFDISSLTPDQPSSFTFDNKLEANNCWFVAREKSHSGIDSGLISFYKPLKTNFSGPGDELWGKGSIVNGRKSRYASHECAAPHTSFMESHDYPWRADIPLNSEVKIMPSYSFGVIESPEPYKPPVCPVSENARSGWEMKSENPFADILDCKLMKKKIDILAMSLRHKGDEEEGHSCKSDRENLKVSEEVVHSVQSCKSGEVTKSSSGTASNKCLISDGETKYQYQCEAPDSHANGIKEAKRVIADPREERSSGWKDIASPLNGVLMHQSYVVQFLCVQQVVETSVEKAKEI</sequence>
<dbReference type="Proteomes" id="UP000594263">
    <property type="component" value="Unplaced"/>
</dbReference>
<feature type="region of interest" description="Disordered" evidence="1">
    <location>
        <begin position="136"/>
        <end position="175"/>
    </location>
</feature>
<keyword evidence="3" id="KW-1185">Reference proteome</keyword>
<feature type="compositionally biased region" description="Basic residues" evidence="1">
    <location>
        <begin position="41"/>
        <end position="57"/>
    </location>
</feature>
<proteinExistence type="predicted"/>
<accession>A0A7N0VIN8</accession>
<dbReference type="EnsemblPlants" id="Kaladp0878s0050.1.v1.1">
    <property type="protein sequence ID" value="Kaladp0878s0050.1.v1.1"/>
    <property type="gene ID" value="Kaladp0878s0050.v1.1"/>
</dbReference>
<name>A0A7N0VIN8_KALFE</name>